<organism evidence="15 16">
    <name type="scientific">Ranitomeya imitator</name>
    <name type="common">mimic poison frog</name>
    <dbReference type="NCBI Taxonomy" id="111125"/>
    <lineage>
        <taxon>Eukaryota</taxon>
        <taxon>Metazoa</taxon>
        <taxon>Chordata</taxon>
        <taxon>Craniata</taxon>
        <taxon>Vertebrata</taxon>
        <taxon>Euteleostomi</taxon>
        <taxon>Amphibia</taxon>
        <taxon>Batrachia</taxon>
        <taxon>Anura</taxon>
        <taxon>Neobatrachia</taxon>
        <taxon>Hyloidea</taxon>
        <taxon>Dendrobatidae</taxon>
        <taxon>Dendrobatinae</taxon>
        <taxon>Ranitomeya</taxon>
    </lineage>
</organism>
<comment type="caution">
    <text evidence="15">The sequence shown here is derived from an EMBL/GenBank/DDBJ whole genome shotgun (WGS) entry which is preliminary data.</text>
</comment>
<accession>A0ABN9LEI1</accession>
<keyword evidence="8" id="KW-0915">Sodium</keyword>
<evidence type="ECO:0000256" key="8">
    <source>
        <dbReference type="ARBA" id="ARBA00023053"/>
    </source>
</evidence>
<keyword evidence="10 14" id="KW-0472">Membrane</keyword>
<keyword evidence="12" id="KW-0739">Sodium transport</keyword>
<evidence type="ECO:0000256" key="10">
    <source>
        <dbReference type="ARBA" id="ARBA00023136"/>
    </source>
</evidence>
<name>A0ABN9LEI1_9NEOB</name>
<dbReference type="PANTHER" id="PTHR45897:SF5">
    <property type="entry name" value="HIGH AFFINITY CHOLINE TRANSPORTER 1"/>
    <property type="match status" value="1"/>
</dbReference>
<dbReference type="InterPro" id="IPR052244">
    <property type="entry name" value="Choline_transporter"/>
</dbReference>
<dbReference type="InterPro" id="IPR001734">
    <property type="entry name" value="Na/solute_symporter"/>
</dbReference>
<dbReference type="Proteomes" id="UP001176940">
    <property type="component" value="Unassembled WGS sequence"/>
</dbReference>
<dbReference type="Gene3D" id="1.20.1730.10">
    <property type="entry name" value="Sodium/glucose cotransporter"/>
    <property type="match status" value="1"/>
</dbReference>
<keyword evidence="6" id="KW-0530">Neurotransmitter biosynthesis</keyword>
<evidence type="ECO:0000256" key="5">
    <source>
        <dbReference type="ARBA" id="ARBA00022847"/>
    </source>
</evidence>
<dbReference type="Pfam" id="PF00474">
    <property type="entry name" value="SSF"/>
    <property type="match status" value="1"/>
</dbReference>
<dbReference type="PANTHER" id="PTHR45897">
    <property type="entry name" value="HIGH-AFFINITY CHOLINE TRANSPORTER 1"/>
    <property type="match status" value="1"/>
</dbReference>
<proteinExistence type="inferred from homology"/>
<evidence type="ECO:0000256" key="11">
    <source>
        <dbReference type="ARBA" id="ARBA00023180"/>
    </source>
</evidence>
<feature type="transmembrane region" description="Helical" evidence="14">
    <location>
        <begin position="20"/>
        <end position="37"/>
    </location>
</feature>
<protein>
    <submittedName>
        <fullName evidence="15">Uncharacterized protein</fullName>
    </submittedName>
</protein>
<evidence type="ECO:0000256" key="6">
    <source>
        <dbReference type="ARBA" id="ARBA00022979"/>
    </source>
</evidence>
<keyword evidence="7 14" id="KW-1133">Transmembrane helix</keyword>
<evidence type="ECO:0000256" key="7">
    <source>
        <dbReference type="ARBA" id="ARBA00022989"/>
    </source>
</evidence>
<evidence type="ECO:0000313" key="15">
    <source>
        <dbReference type="EMBL" id="CAJ0938054.1"/>
    </source>
</evidence>
<dbReference type="PROSITE" id="PS50283">
    <property type="entry name" value="NA_SOLUT_SYMP_3"/>
    <property type="match status" value="1"/>
</dbReference>
<comment type="subcellular location">
    <subcellularLocation>
        <location evidence="1">Membrane</location>
        <topology evidence="1">Multi-pass membrane protein</topology>
    </subcellularLocation>
</comment>
<gene>
    <name evidence="15" type="ORF">RIMI_LOCUS7425894</name>
</gene>
<keyword evidence="9" id="KW-0406">Ion transport</keyword>
<keyword evidence="4 14" id="KW-0812">Transmembrane</keyword>
<dbReference type="InterPro" id="IPR038377">
    <property type="entry name" value="Na/Glc_symporter_sf"/>
</dbReference>
<evidence type="ECO:0000256" key="9">
    <source>
        <dbReference type="ARBA" id="ARBA00023065"/>
    </source>
</evidence>
<keyword evidence="3" id="KW-0813">Transport</keyword>
<dbReference type="EMBL" id="CAUEEQ010014076">
    <property type="protein sequence ID" value="CAJ0938054.1"/>
    <property type="molecule type" value="Genomic_DNA"/>
</dbReference>
<evidence type="ECO:0000313" key="16">
    <source>
        <dbReference type="Proteomes" id="UP001176940"/>
    </source>
</evidence>
<evidence type="ECO:0000256" key="1">
    <source>
        <dbReference type="ARBA" id="ARBA00004141"/>
    </source>
</evidence>
<comment type="similarity">
    <text evidence="2 13">Belongs to the sodium:solute symporter (SSF) (TC 2.A.21) family.</text>
</comment>
<keyword evidence="16" id="KW-1185">Reference proteome</keyword>
<evidence type="ECO:0000256" key="2">
    <source>
        <dbReference type="ARBA" id="ARBA00006434"/>
    </source>
</evidence>
<evidence type="ECO:0000256" key="13">
    <source>
        <dbReference type="RuleBase" id="RU362091"/>
    </source>
</evidence>
<sequence>MPKSSGNQGATVRVILDVKGYLSIIISACTVILYTLLGGLYSVAYTDVIQLLFMIVSLLLKELVRKFGPNILEN</sequence>
<keyword evidence="5" id="KW-0769">Symport</keyword>
<evidence type="ECO:0000256" key="4">
    <source>
        <dbReference type="ARBA" id="ARBA00022692"/>
    </source>
</evidence>
<evidence type="ECO:0000256" key="12">
    <source>
        <dbReference type="ARBA" id="ARBA00023201"/>
    </source>
</evidence>
<evidence type="ECO:0000256" key="3">
    <source>
        <dbReference type="ARBA" id="ARBA00022448"/>
    </source>
</evidence>
<reference evidence="15" key="1">
    <citation type="submission" date="2023-07" db="EMBL/GenBank/DDBJ databases">
        <authorList>
            <person name="Stuckert A."/>
        </authorList>
    </citation>
    <scope>NUCLEOTIDE SEQUENCE</scope>
</reference>
<keyword evidence="11" id="KW-0325">Glycoprotein</keyword>
<evidence type="ECO:0000256" key="14">
    <source>
        <dbReference type="SAM" id="Phobius"/>
    </source>
</evidence>